<reference evidence="9 10" key="1">
    <citation type="submission" date="2013-11" db="EMBL/GenBank/DDBJ databases">
        <title>Metagenomic analysis of a methanogenic consortium involved in long chain n-alkane degradation.</title>
        <authorList>
            <person name="Davidova I.A."/>
            <person name="Callaghan A.V."/>
            <person name="Wawrik B."/>
            <person name="Pruitt S."/>
            <person name="Marks C."/>
            <person name="Duncan K.E."/>
            <person name="Suflita J.M."/>
        </authorList>
    </citation>
    <scope>NUCLEOTIDE SEQUENCE [LARGE SCALE GENOMIC DNA]</scope>
    <source>
        <strain evidence="9 10">SPR</strain>
    </source>
</reference>
<dbReference type="STRING" id="1429043.X474_11730"/>
<dbReference type="EC" id="2.7.2.4" evidence="2"/>
<dbReference type="InParanoid" id="A0A0D2JE10"/>
<comment type="catalytic activity">
    <reaction evidence="7">
        <text>L-aspartate + ATP = 4-phospho-L-aspartate + ADP</text>
        <dbReference type="Rhea" id="RHEA:23776"/>
        <dbReference type="ChEBI" id="CHEBI:29991"/>
        <dbReference type="ChEBI" id="CHEBI:30616"/>
        <dbReference type="ChEBI" id="CHEBI:57535"/>
        <dbReference type="ChEBI" id="CHEBI:456216"/>
        <dbReference type="EC" id="2.7.2.4"/>
    </reaction>
</comment>
<evidence type="ECO:0000313" key="10">
    <source>
        <dbReference type="Proteomes" id="UP000032233"/>
    </source>
</evidence>
<comment type="similarity">
    <text evidence="1">Belongs to the aspartokinase family.</text>
</comment>
<evidence type="ECO:0000256" key="2">
    <source>
        <dbReference type="ARBA" id="ARBA00013059"/>
    </source>
</evidence>
<keyword evidence="4" id="KW-0547">Nucleotide-binding</keyword>
<organism evidence="9 10">
    <name type="scientific">Dethiosulfatarculus sandiegensis</name>
    <dbReference type="NCBI Taxonomy" id="1429043"/>
    <lineage>
        <taxon>Bacteria</taxon>
        <taxon>Pseudomonadati</taxon>
        <taxon>Thermodesulfobacteriota</taxon>
        <taxon>Desulfarculia</taxon>
        <taxon>Desulfarculales</taxon>
        <taxon>Desulfarculaceae</taxon>
        <taxon>Dethiosulfatarculus</taxon>
    </lineage>
</organism>
<dbReference type="PANTHER" id="PTHR21499">
    <property type="entry name" value="ASPARTATE KINASE"/>
    <property type="match status" value="1"/>
</dbReference>
<evidence type="ECO:0000256" key="3">
    <source>
        <dbReference type="ARBA" id="ARBA00022679"/>
    </source>
</evidence>
<dbReference type="Pfam" id="PF22468">
    <property type="entry name" value="ACT_9"/>
    <property type="match status" value="1"/>
</dbReference>
<keyword evidence="6" id="KW-0067">ATP-binding</keyword>
<evidence type="ECO:0000259" key="8">
    <source>
        <dbReference type="Pfam" id="PF22468"/>
    </source>
</evidence>
<proteinExistence type="inferred from homology"/>
<dbReference type="PANTHER" id="PTHR21499:SF3">
    <property type="entry name" value="ASPARTOKINASE"/>
    <property type="match status" value="1"/>
</dbReference>
<dbReference type="GO" id="GO:0005829">
    <property type="term" value="C:cytosol"/>
    <property type="evidence" value="ECO:0007669"/>
    <property type="project" value="TreeGrafter"/>
</dbReference>
<dbReference type="GO" id="GO:0009089">
    <property type="term" value="P:lysine biosynthetic process via diaminopimelate"/>
    <property type="evidence" value="ECO:0007669"/>
    <property type="project" value="TreeGrafter"/>
</dbReference>
<dbReference type="GO" id="GO:0005524">
    <property type="term" value="F:ATP binding"/>
    <property type="evidence" value="ECO:0007669"/>
    <property type="project" value="UniProtKB-KW"/>
</dbReference>
<keyword evidence="3" id="KW-0808">Transferase</keyword>
<evidence type="ECO:0000256" key="1">
    <source>
        <dbReference type="ARBA" id="ARBA00010122"/>
    </source>
</evidence>
<evidence type="ECO:0000256" key="7">
    <source>
        <dbReference type="ARBA" id="ARBA00047872"/>
    </source>
</evidence>
<dbReference type="Gene3D" id="3.30.2130.10">
    <property type="entry name" value="VC0802-like"/>
    <property type="match status" value="1"/>
</dbReference>
<evidence type="ECO:0000256" key="5">
    <source>
        <dbReference type="ARBA" id="ARBA00022777"/>
    </source>
</evidence>
<dbReference type="CDD" id="cd04913">
    <property type="entry name" value="ACT_AKii-LysC-BS-like_1"/>
    <property type="match status" value="1"/>
</dbReference>
<evidence type="ECO:0000256" key="6">
    <source>
        <dbReference type="ARBA" id="ARBA00022840"/>
    </source>
</evidence>
<evidence type="ECO:0000313" key="9">
    <source>
        <dbReference type="EMBL" id="KIX13886.1"/>
    </source>
</evidence>
<dbReference type="RefSeq" id="WP_044348744.1">
    <property type="nucleotide sequence ID" value="NZ_AZAC01000014.1"/>
</dbReference>
<evidence type="ECO:0000256" key="4">
    <source>
        <dbReference type="ARBA" id="ARBA00022741"/>
    </source>
</evidence>
<dbReference type="InterPro" id="IPR045865">
    <property type="entry name" value="ACT-like_dom_sf"/>
</dbReference>
<feature type="domain" description="Aspartokinase ACT" evidence="8">
    <location>
        <begin position="96"/>
        <end position="154"/>
    </location>
</feature>
<dbReference type="CDD" id="cd04892">
    <property type="entry name" value="ACT_AK-like_2"/>
    <property type="match status" value="1"/>
</dbReference>
<protein>
    <recommendedName>
        <fullName evidence="2">aspartate kinase</fullName>
        <ecNumber evidence="2">2.7.2.4</ecNumber>
    </recommendedName>
</protein>
<sequence length="167" mass="17522">MEKVKIGGIMQSDGRALVKLLSVPSNPEAAGAVCASLAEAGINLELLVQSFDLDDAGNFAMVIAQKDLDHALSVLEAVKPKVQAKGVTYHPDVAVISVFGPHLREKPRIPGMMFMAVASVGVGPLAIATSISSVSCVVEGGHLDAAVQALNESFDAPFQVKKRPKEY</sequence>
<comment type="caution">
    <text evidence="9">The sequence shown here is derived from an EMBL/GenBank/DDBJ whole genome shotgun (WGS) entry which is preliminary data.</text>
</comment>
<name>A0A0D2JE10_9BACT</name>
<dbReference type="GO" id="GO:0009090">
    <property type="term" value="P:homoserine biosynthetic process"/>
    <property type="evidence" value="ECO:0007669"/>
    <property type="project" value="TreeGrafter"/>
</dbReference>
<dbReference type="AlphaFoldDB" id="A0A0D2JE10"/>
<dbReference type="OrthoDB" id="9838766at2"/>
<accession>A0A0D2JE10</accession>
<dbReference type="Proteomes" id="UP000032233">
    <property type="component" value="Unassembled WGS sequence"/>
</dbReference>
<gene>
    <name evidence="9" type="ORF">X474_11730</name>
</gene>
<dbReference type="EMBL" id="AZAC01000014">
    <property type="protein sequence ID" value="KIX13886.1"/>
    <property type="molecule type" value="Genomic_DNA"/>
</dbReference>
<dbReference type="InterPro" id="IPR054352">
    <property type="entry name" value="ACT_Aspartokinase"/>
</dbReference>
<dbReference type="GO" id="GO:0004072">
    <property type="term" value="F:aspartate kinase activity"/>
    <property type="evidence" value="ECO:0007669"/>
    <property type="project" value="UniProtKB-EC"/>
</dbReference>
<keyword evidence="5" id="KW-0418">Kinase</keyword>
<keyword evidence="10" id="KW-1185">Reference proteome</keyword>
<dbReference type="SUPFAM" id="SSF55021">
    <property type="entry name" value="ACT-like"/>
    <property type="match status" value="2"/>
</dbReference>